<dbReference type="Gene3D" id="3.30.43.10">
    <property type="entry name" value="Uridine Diphospho-n-acetylenolpyruvylglucosamine Reductase, domain 2"/>
    <property type="match status" value="1"/>
</dbReference>
<dbReference type="InterPro" id="IPR006094">
    <property type="entry name" value="Oxid_FAD_bind_N"/>
</dbReference>
<dbReference type="Pfam" id="PF01565">
    <property type="entry name" value="FAD_binding_4"/>
    <property type="match status" value="1"/>
</dbReference>
<evidence type="ECO:0000259" key="6">
    <source>
        <dbReference type="PROSITE" id="PS51387"/>
    </source>
</evidence>
<comment type="caution">
    <text evidence="7">The sequence shown here is derived from an EMBL/GenBank/DDBJ whole genome shotgun (WGS) entry which is preliminary data.</text>
</comment>
<keyword evidence="5" id="KW-0560">Oxidoreductase</keyword>
<dbReference type="SUPFAM" id="SSF55103">
    <property type="entry name" value="FAD-linked oxidases, C-terminal domain"/>
    <property type="match status" value="1"/>
</dbReference>
<evidence type="ECO:0000256" key="1">
    <source>
        <dbReference type="ARBA" id="ARBA00001974"/>
    </source>
</evidence>
<gene>
    <name evidence="7" type="ORF">ACFO3F_08495</name>
</gene>
<evidence type="ECO:0000256" key="2">
    <source>
        <dbReference type="ARBA" id="ARBA00005466"/>
    </source>
</evidence>
<comment type="similarity">
    <text evidence="2">Belongs to the oxygen-dependent FAD-linked oxidoreductase family.</text>
</comment>
<keyword evidence="4" id="KW-0274">FAD</keyword>
<dbReference type="InterPro" id="IPR016167">
    <property type="entry name" value="FAD-bd_PCMH_sub1"/>
</dbReference>
<feature type="domain" description="FAD-binding PCMH-type" evidence="6">
    <location>
        <begin position="47"/>
        <end position="216"/>
    </location>
</feature>
<evidence type="ECO:0000256" key="4">
    <source>
        <dbReference type="ARBA" id="ARBA00022827"/>
    </source>
</evidence>
<dbReference type="PANTHER" id="PTHR42973">
    <property type="entry name" value="BINDING OXIDOREDUCTASE, PUTATIVE (AFU_ORTHOLOGUE AFUA_1G17690)-RELATED"/>
    <property type="match status" value="1"/>
</dbReference>
<accession>A0ABV9DB65</accession>
<evidence type="ECO:0000256" key="3">
    <source>
        <dbReference type="ARBA" id="ARBA00022630"/>
    </source>
</evidence>
<dbReference type="SUPFAM" id="SSF56176">
    <property type="entry name" value="FAD-binding/transporter-associated domain-like"/>
    <property type="match status" value="1"/>
</dbReference>
<dbReference type="PROSITE" id="PS00862">
    <property type="entry name" value="OX2_COVAL_FAD"/>
    <property type="match status" value="1"/>
</dbReference>
<dbReference type="InterPro" id="IPR016169">
    <property type="entry name" value="FAD-bd_PCMH_sub2"/>
</dbReference>
<dbReference type="Pfam" id="PF08031">
    <property type="entry name" value="BBE"/>
    <property type="match status" value="1"/>
</dbReference>
<dbReference type="Proteomes" id="UP001595955">
    <property type="component" value="Unassembled WGS sequence"/>
</dbReference>
<dbReference type="Gene3D" id="3.40.462.20">
    <property type="match status" value="1"/>
</dbReference>
<reference evidence="8" key="1">
    <citation type="journal article" date="2019" name="Int. J. Syst. Evol. Microbiol.">
        <title>The Global Catalogue of Microorganisms (GCM) 10K type strain sequencing project: providing services to taxonomists for standard genome sequencing and annotation.</title>
        <authorList>
            <consortium name="The Broad Institute Genomics Platform"/>
            <consortium name="The Broad Institute Genome Sequencing Center for Infectious Disease"/>
            <person name="Wu L."/>
            <person name="Ma J."/>
        </authorList>
    </citation>
    <scope>NUCLEOTIDE SEQUENCE [LARGE SCALE GENOMIC DNA]</scope>
    <source>
        <strain evidence="8">JCM 3369</strain>
    </source>
</reference>
<keyword evidence="3" id="KW-0285">Flavoprotein</keyword>
<name>A0ABV9DB65_9MICO</name>
<dbReference type="Gene3D" id="3.30.465.10">
    <property type="match status" value="1"/>
</dbReference>
<dbReference type="InterPro" id="IPR006093">
    <property type="entry name" value="Oxy_OxRdtase_FAD_BS"/>
</dbReference>
<dbReference type="PROSITE" id="PS51387">
    <property type="entry name" value="FAD_PCMH"/>
    <property type="match status" value="1"/>
</dbReference>
<dbReference type="InterPro" id="IPR016166">
    <property type="entry name" value="FAD-bd_PCMH"/>
</dbReference>
<evidence type="ECO:0000313" key="7">
    <source>
        <dbReference type="EMBL" id="MFC4555285.1"/>
    </source>
</evidence>
<comment type="cofactor">
    <cofactor evidence="1">
        <name>FAD</name>
        <dbReference type="ChEBI" id="CHEBI:57692"/>
    </cofactor>
</comment>
<dbReference type="PANTHER" id="PTHR42973:SF39">
    <property type="entry name" value="FAD-BINDING PCMH-TYPE DOMAIN-CONTAINING PROTEIN"/>
    <property type="match status" value="1"/>
</dbReference>
<dbReference type="InterPro" id="IPR050416">
    <property type="entry name" value="FAD-linked_Oxidoreductase"/>
</dbReference>
<dbReference type="InterPro" id="IPR012951">
    <property type="entry name" value="BBE"/>
</dbReference>
<proteinExistence type="inferred from homology"/>
<evidence type="ECO:0000256" key="5">
    <source>
        <dbReference type="ARBA" id="ARBA00023002"/>
    </source>
</evidence>
<keyword evidence="8" id="KW-1185">Reference proteome</keyword>
<organism evidence="7 8">
    <name type="scientific">Georgenia faecalis</name>
    <dbReference type="NCBI Taxonomy" id="2483799"/>
    <lineage>
        <taxon>Bacteria</taxon>
        <taxon>Bacillati</taxon>
        <taxon>Actinomycetota</taxon>
        <taxon>Actinomycetes</taxon>
        <taxon>Micrococcales</taxon>
        <taxon>Bogoriellaceae</taxon>
        <taxon>Georgenia</taxon>
    </lineage>
</organism>
<dbReference type="EMBL" id="JBHSGF010000005">
    <property type="protein sequence ID" value="MFC4555285.1"/>
    <property type="molecule type" value="Genomic_DNA"/>
</dbReference>
<protein>
    <submittedName>
        <fullName evidence="7">FAD-binding oxidoreductase</fullName>
    </submittedName>
</protein>
<dbReference type="InterPro" id="IPR036318">
    <property type="entry name" value="FAD-bd_PCMH-like_sf"/>
</dbReference>
<dbReference type="InterPro" id="IPR016164">
    <property type="entry name" value="FAD-linked_Oxase-like_C"/>
</dbReference>
<evidence type="ECO:0000313" key="8">
    <source>
        <dbReference type="Proteomes" id="UP001595955"/>
    </source>
</evidence>
<dbReference type="RefSeq" id="WP_122823750.1">
    <property type="nucleotide sequence ID" value="NZ_CP033325.1"/>
</dbReference>
<sequence>MTTPPAAAAATLAPPELAELAAQLSGPLLTPESAEYDAERSGFQLARQHRPAVIIGAARPEDVQAAVRFASRHGLPVAVQATGHASAAVAGDGGLLITTSRMRGVAVDAHARTARLAAGTRWDEVIAEAAPTGLAPLSGSLPTVGAVSYTLGGGLGPLSRRYGYAADHVRSLDVVTADGERHQVTAESSPDLFWALRGARDNVGIVVAMEIDLVPVRTLYGGAMYFTGPAAAAAVDLFAEWTRGVPDGMTSSIAVVSVPDLPMVPEPIRGRRVTHLRVAYTADDLTGGPALVAPFRELGPVIDTVGEMPVTAIASIHNDPTTPAAAESDTTFLRALSGDAVRTLLTEAGPEAASPTLVEVRHLGGRLSHPADVPNAVGHRDAGYLLNVISPLRGVTAEEARARHREVLAAMAPWSTGGRGLNFIGADGARDVRSAYEPDDYARLARVKAAYDPHNLFRHNLNVPPAPDPSEQP</sequence>